<keyword evidence="1" id="KW-0472">Membrane</keyword>
<comment type="caution">
    <text evidence="2">The sequence shown here is derived from an EMBL/GenBank/DDBJ whole genome shotgun (WGS) entry which is preliminary data.</text>
</comment>
<name>A0A0G1CFL4_9BACT</name>
<evidence type="ECO:0000256" key="1">
    <source>
        <dbReference type="SAM" id="Phobius"/>
    </source>
</evidence>
<dbReference type="AlphaFoldDB" id="A0A0G1CFL4"/>
<gene>
    <name evidence="2" type="ORF">UV59_C0017G0038</name>
</gene>
<protein>
    <submittedName>
        <fullName evidence="2">Uncharacterized protein</fullName>
    </submittedName>
</protein>
<dbReference type="Proteomes" id="UP000034543">
    <property type="component" value="Unassembled WGS sequence"/>
</dbReference>
<proteinExistence type="predicted"/>
<feature type="transmembrane region" description="Helical" evidence="1">
    <location>
        <begin position="32"/>
        <end position="52"/>
    </location>
</feature>
<evidence type="ECO:0000313" key="2">
    <source>
        <dbReference type="EMBL" id="KKS84585.1"/>
    </source>
</evidence>
<keyword evidence="1" id="KW-0812">Transmembrane</keyword>
<dbReference type="EMBL" id="LCFB01000017">
    <property type="protein sequence ID" value="KKS84585.1"/>
    <property type="molecule type" value="Genomic_DNA"/>
</dbReference>
<accession>A0A0G1CFL4</accession>
<dbReference type="STRING" id="1618436.UV59_C0017G0038"/>
<evidence type="ECO:0000313" key="3">
    <source>
        <dbReference type="Proteomes" id="UP000034543"/>
    </source>
</evidence>
<organism evidence="2 3">
    <name type="scientific">Candidatus Gottesmanbacteria bacterium GW2011_GWA1_43_11</name>
    <dbReference type="NCBI Taxonomy" id="1618436"/>
    <lineage>
        <taxon>Bacteria</taxon>
        <taxon>Candidatus Gottesmaniibacteriota</taxon>
    </lineage>
</organism>
<sequence length="222" mass="24278">MEEQTGTPQPNVLPPTPPIIPPTLSAPKRSPLILVLLVVIVIALFAAGGYYLGTTNLLMPQPVASPVVYASPQPVASTDPTAEWKTYDANGITFKYPVSFVVCETEAVIGLISSGTYDASETDPCGSAAERGYLIAIYQTENDDLFQNWHRDNYPNSFSNFAEKTISVGNYEAIQISGLENETNIEYSVIKIEKQEDSFVIIVSYGLEQAILDQVLSTFKFL</sequence>
<reference evidence="2 3" key="1">
    <citation type="journal article" date="2015" name="Nature">
        <title>rRNA introns, odd ribosomes, and small enigmatic genomes across a large radiation of phyla.</title>
        <authorList>
            <person name="Brown C.T."/>
            <person name="Hug L.A."/>
            <person name="Thomas B.C."/>
            <person name="Sharon I."/>
            <person name="Castelle C.J."/>
            <person name="Singh A."/>
            <person name="Wilkins M.J."/>
            <person name="Williams K.H."/>
            <person name="Banfield J.F."/>
        </authorList>
    </citation>
    <scope>NUCLEOTIDE SEQUENCE [LARGE SCALE GENOMIC DNA]</scope>
</reference>
<keyword evidence="1" id="KW-1133">Transmembrane helix</keyword>